<dbReference type="PANTHER" id="PTHR22069">
    <property type="entry name" value="MITOCHONDRIAL RIBOSOMAL PROTEIN S18"/>
    <property type="match status" value="1"/>
</dbReference>
<dbReference type="Pfam" id="PF04712">
    <property type="entry name" value="Radial_spoke"/>
    <property type="match status" value="1"/>
</dbReference>
<keyword evidence="2" id="KW-0963">Cytoplasm</keyword>
<dbReference type="EMBL" id="JBFDAA010000002">
    <property type="protein sequence ID" value="KAL1139401.1"/>
    <property type="molecule type" value="Genomic_DNA"/>
</dbReference>
<comment type="similarity">
    <text evidence="9">Belongs to the flagellar radial spoke RSP9 family.</text>
</comment>
<keyword evidence="5" id="KW-0969">Cilium</keyword>
<name>A0ABD0YUG9_9HEMI</name>
<evidence type="ECO:0000256" key="5">
    <source>
        <dbReference type="ARBA" id="ARBA00023069"/>
    </source>
</evidence>
<dbReference type="GO" id="GO:0030030">
    <property type="term" value="P:cell projection organization"/>
    <property type="evidence" value="ECO:0007669"/>
    <property type="project" value="UniProtKB-KW"/>
</dbReference>
<dbReference type="Proteomes" id="UP001558652">
    <property type="component" value="Unassembled WGS sequence"/>
</dbReference>
<evidence type="ECO:0000256" key="10">
    <source>
        <dbReference type="ARBA" id="ARBA00041080"/>
    </source>
</evidence>
<evidence type="ECO:0000256" key="6">
    <source>
        <dbReference type="ARBA" id="ARBA00023212"/>
    </source>
</evidence>
<keyword evidence="3" id="KW-0970">Cilium biogenesis/degradation</keyword>
<proteinExistence type="inferred from homology"/>
<keyword evidence="4" id="KW-0282">Flagellum</keyword>
<evidence type="ECO:0000313" key="11">
    <source>
        <dbReference type="EMBL" id="KAL1139401.1"/>
    </source>
</evidence>
<comment type="caution">
    <text evidence="11">The sequence shown here is derived from an EMBL/GenBank/DDBJ whole genome shotgun (WGS) entry which is preliminary data.</text>
</comment>
<dbReference type="PANTHER" id="PTHR22069:SF0">
    <property type="entry name" value="RADIAL SPOKE HEAD PROTEIN 9 HOMOLOG"/>
    <property type="match status" value="1"/>
</dbReference>
<protein>
    <recommendedName>
        <fullName evidence="10">Radial spoke head protein 9 homolog</fullName>
    </recommendedName>
</protein>
<evidence type="ECO:0000256" key="3">
    <source>
        <dbReference type="ARBA" id="ARBA00022794"/>
    </source>
</evidence>
<dbReference type="GO" id="GO:0005930">
    <property type="term" value="C:axoneme"/>
    <property type="evidence" value="ECO:0007669"/>
    <property type="project" value="UniProtKB-ARBA"/>
</dbReference>
<comment type="subcellular location">
    <subcellularLocation>
        <location evidence="8">Cell projection</location>
        <location evidence="8">Kinocilium</location>
    </subcellularLocation>
    <subcellularLocation>
        <location evidence="1">Cytoplasm</location>
        <location evidence="1">Cytoskeleton</location>
        <location evidence="1">Flagellum axoneme</location>
    </subcellularLocation>
</comment>
<gene>
    <name evidence="11" type="ORF">AAG570_006385</name>
</gene>
<evidence type="ECO:0000256" key="9">
    <source>
        <dbReference type="ARBA" id="ARBA00038319"/>
    </source>
</evidence>
<sequence length="301" mass="34799">MDISQLPRSLQVLVHSGITLSTEMCSILKASLTILQKENRFKRTYFWGQILGIDADYYIAYGYENDILQERIFYYSLNGEDWLRLQKPKKPNFYLTSISSTRFQGDPSLRLPIFDDAPTSFFSQNAERGAGDQQKQVNSNNIEPVDMSLPTTECYELKEEDRLACTVQQINQEACVIPRGALIKRINCRVVPNEAFKGLDWDEATRLQSYFHFRVPLQKWDKNLTYRRDGDYSLDFMDPICIDVPSEGECWSLRINAANIIILQNAYWPGLTFYHKIKTSDFGCIYIGSGIKNLDVPFMLQ</sequence>
<organism evidence="11 12">
    <name type="scientific">Ranatra chinensis</name>
    <dbReference type="NCBI Taxonomy" id="642074"/>
    <lineage>
        <taxon>Eukaryota</taxon>
        <taxon>Metazoa</taxon>
        <taxon>Ecdysozoa</taxon>
        <taxon>Arthropoda</taxon>
        <taxon>Hexapoda</taxon>
        <taxon>Insecta</taxon>
        <taxon>Pterygota</taxon>
        <taxon>Neoptera</taxon>
        <taxon>Paraneoptera</taxon>
        <taxon>Hemiptera</taxon>
        <taxon>Heteroptera</taxon>
        <taxon>Panheteroptera</taxon>
        <taxon>Nepomorpha</taxon>
        <taxon>Nepidae</taxon>
        <taxon>Ranatrinae</taxon>
        <taxon>Ranatra</taxon>
    </lineage>
</organism>
<evidence type="ECO:0000256" key="1">
    <source>
        <dbReference type="ARBA" id="ARBA00004611"/>
    </source>
</evidence>
<reference evidence="11 12" key="1">
    <citation type="submission" date="2024-07" db="EMBL/GenBank/DDBJ databases">
        <title>Chromosome-level genome assembly of the water stick insect Ranatra chinensis (Heteroptera: Nepidae).</title>
        <authorList>
            <person name="Liu X."/>
        </authorList>
    </citation>
    <scope>NUCLEOTIDE SEQUENCE [LARGE SCALE GENOMIC DNA]</scope>
    <source>
        <strain evidence="11">Cailab_2021Rc</strain>
        <tissue evidence="11">Muscle</tissue>
    </source>
</reference>
<accession>A0ABD0YUG9</accession>
<keyword evidence="7" id="KW-0966">Cell projection</keyword>
<evidence type="ECO:0000256" key="7">
    <source>
        <dbReference type="ARBA" id="ARBA00023273"/>
    </source>
</evidence>
<dbReference type="InterPro" id="IPR006802">
    <property type="entry name" value="Radial_spoke"/>
</dbReference>
<keyword evidence="12" id="KW-1185">Reference proteome</keyword>
<evidence type="ECO:0000313" key="12">
    <source>
        <dbReference type="Proteomes" id="UP001558652"/>
    </source>
</evidence>
<dbReference type="AlphaFoldDB" id="A0ABD0YUG9"/>
<evidence type="ECO:0000256" key="4">
    <source>
        <dbReference type="ARBA" id="ARBA00022846"/>
    </source>
</evidence>
<dbReference type="InterPro" id="IPR055316">
    <property type="entry name" value="RSP9"/>
</dbReference>
<evidence type="ECO:0000256" key="2">
    <source>
        <dbReference type="ARBA" id="ARBA00022490"/>
    </source>
</evidence>
<dbReference type="GO" id="GO:0060091">
    <property type="term" value="C:kinocilium"/>
    <property type="evidence" value="ECO:0007669"/>
    <property type="project" value="UniProtKB-SubCell"/>
</dbReference>
<evidence type="ECO:0000256" key="8">
    <source>
        <dbReference type="ARBA" id="ARBA00037822"/>
    </source>
</evidence>
<keyword evidence="6" id="KW-0206">Cytoskeleton</keyword>